<feature type="transmembrane region" description="Helical" evidence="8">
    <location>
        <begin position="424"/>
        <end position="447"/>
    </location>
</feature>
<evidence type="ECO:0000256" key="5">
    <source>
        <dbReference type="ARBA" id="ARBA00022989"/>
    </source>
</evidence>
<organism evidence="12 13">
    <name type="scientific">Desulfacinum hydrothermale DSM 13146</name>
    <dbReference type="NCBI Taxonomy" id="1121390"/>
    <lineage>
        <taxon>Bacteria</taxon>
        <taxon>Pseudomonadati</taxon>
        <taxon>Thermodesulfobacteriota</taxon>
        <taxon>Syntrophobacteria</taxon>
        <taxon>Syntrophobacterales</taxon>
        <taxon>Syntrophobacteraceae</taxon>
        <taxon>Desulfacinum</taxon>
    </lineage>
</organism>
<dbReference type="GO" id="GO:0005886">
    <property type="term" value="C:plasma membrane"/>
    <property type="evidence" value="ECO:0007669"/>
    <property type="project" value="UniProtKB-SubCell"/>
</dbReference>
<evidence type="ECO:0000256" key="7">
    <source>
        <dbReference type="SAM" id="Coils"/>
    </source>
</evidence>
<dbReference type="SUPFAM" id="SSF50182">
    <property type="entry name" value="Sm-like ribonucleoproteins"/>
    <property type="match status" value="1"/>
</dbReference>
<feature type="domain" description="Mechanosensitive ion channel MscS" evidence="9">
    <location>
        <begin position="678"/>
        <end position="744"/>
    </location>
</feature>
<feature type="domain" description="Mechanosensitive ion channel transmembrane helices 2/3" evidence="11">
    <location>
        <begin position="640"/>
        <end position="677"/>
    </location>
</feature>
<feature type="transmembrane region" description="Helical" evidence="8">
    <location>
        <begin position="321"/>
        <end position="348"/>
    </location>
</feature>
<dbReference type="InterPro" id="IPR052702">
    <property type="entry name" value="MscS-like_channel"/>
</dbReference>
<evidence type="ECO:0000259" key="10">
    <source>
        <dbReference type="Pfam" id="PF21082"/>
    </source>
</evidence>
<evidence type="ECO:0000259" key="9">
    <source>
        <dbReference type="Pfam" id="PF00924"/>
    </source>
</evidence>
<dbReference type="InterPro" id="IPR011066">
    <property type="entry name" value="MscS_channel_C_sf"/>
</dbReference>
<evidence type="ECO:0000313" key="12">
    <source>
        <dbReference type="EMBL" id="SMC24434.1"/>
    </source>
</evidence>
<proteinExistence type="inferred from homology"/>
<dbReference type="Pfam" id="PF21088">
    <property type="entry name" value="MS_channel_1st"/>
    <property type="match status" value="1"/>
</dbReference>
<dbReference type="AlphaFoldDB" id="A0A1W1XKW0"/>
<feature type="transmembrane region" description="Helical" evidence="8">
    <location>
        <begin position="496"/>
        <end position="516"/>
    </location>
</feature>
<evidence type="ECO:0000256" key="6">
    <source>
        <dbReference type="ARBA" id="ARBA00023136"/>
    </source>
</evidence>
<dbReference type="Pfam" id="PF21082">
    <property type="entry name" value="MS_channel_3rd"/>
    <property type="match status" value="1"/>
</dbReference>
<name>A0A1W1XKW0_9BACT</name>
<dbReference type="EMBL" id="FWXF01000010">
    <property type="protein sequence ID" value="SMC24434.1"/>
    <property type="molecule type" value="Genomic_DNA"/>
</dbReference>
<gene>
    <name evidence="12" type="ORF">SAMN02746041_01993</name>
</gene>
<accession>A0A1W1XKW0</accession>
<dbReference type="SUPFAM" id="SSF82689">
    <property type="entry name" value="Mechanosensitive channel protein MscS (YggB), C-terminal domain"/>
    <property type="match status" value="1"/>
</dbReference>
<dbReference type="PANTHER" id="PTHR30347:SF1">
    <property type="entry name" value="MECHANOSENSITIVE CHANNEL MSCK"/>
    <property type="match status" value="1"/>
</dbReference>
<feature type="transmembrane region" description="Helical" evidence="8">
    <location>
        <begin position="588"/>
        <end position="612"/>
    </location>
</feature>
<keyword evidence="4 8" id="KW-0812">Transmembrane</keyword>
<evidence type="ECO:0000256" key="2">
    <source>
        <dbReference type="ARBA" id="ARBA00008017"/>
    </source>
</evidence>
<comment type="similarity">
    <text evidence="2">Belongs to the MscS (TC 1.A.23) family.</text>
</comment>
<comment type="subcellular location">
    <subcellularLocation>
        <location evidence="1">Cell membrane</location>
        <topology evidence="1">Multi-pass membrane protein</topology>
    </subcellularLocation>
</comment>
<protein>
    <submittedName>
        <fullName evidence="12">Small-conductance mechanosensitive channel</fullName>
    </submittedName>
</protein>
<dbReference type="SUPFAM" id="SSF82861">
    <property type="entry name" value="Mechanosensitive channel protein MscS (YggB), transmembrane region"/>
    <property type="match status" value="1"/>
</dbReference>
<dbReference type="InterPro" id="IPR023408">
    <property type="entry name" value="MscS_beta-dom_sf"/>
</dbReference>
<feature type="transmembrane region" description="Helical" evidence="8">
    <location>
        <begin position="633"/>
        <end position="655"/>
    </location>
</feature>
<keyword evidence="5 8" id="KW-1133">Transmembrane helix</keyword>
<feature type="coiled-coil region" evidence="7">
    <location>
        <begin position="126"/>
        <end position="208"/>
    </location>
</feature>
<dbReference type="STRING" id="1121390.SAMN02746041_01993"/>
<dbReference type="InterPro" id="IPR010920">
    <property type="entry name" value="LSM_dom_sf"/>
</dbReference>
<feature type="transmembrane region" description="Helical" evidence="8">
    <location>
        <begin position="468"/>
        <end position="490"/>
    </location>
</feature>
<feature type="transmembrane region" description="Helical" evidence="8">
    <location>
        <begin position="661"/>
        <end position="680"/>
    </location>
</feature>
<evidence type="ECO:0000256" key="3">
    <source>
        <dbReference type="ARBA" id="ARBA00022475"/>
    </source>
</evidence>
<keyword evidence="7" id="KW-0175">Coiled coil</keyword>
<evidence type="ECO:0000256" key="4">
    <source>
        <dbReference type="ARBA" id="ARBA00022692"/>
    </source>
</evidence>
<dbReference type="Gene3D" id="1.10.287.1260">
    <property type="match status" value="1"/>
</dbReference>
<dbReference type="GO" id="GO:0008381">
    <property type="term" value="F:mechanosensitive monoatomic ion channel activity"/>
    <property type="evidence" value="ECO:0007669"/>
    <property type="project" value="UniProtKB-ARBA"/>
</dbReference>
<evidence type="ECO:0000256" key="1">
    <source>
        <dbReference type="ARBA" id="ARBA00004651"/>
    </source>
</evidence>
<keyword evidence="13" id="KW-1185">Reference proteome</keyword>
<dbReference type="InterPro" id="IPR049278">
    <property type="entry name" value="MS_channel_C"/>
</dbReference>
<keyword evidence="3" id="KW-1003">Cell membrane</keyword>
<feature type="transmembrane region" description="Helical" evidence="8">
    <location>
        <begin position="277"/>
        <end position="300"/>
    </location>
</feature>
<feature type="transmembrane region" description="Helical" evidence="8">
    <location>
        <begin position="360"/>
        <end position="378"/>
    </location>
</feature>
<sequence length="871" mass="97716">MDLKRIPWRIPYPCRRVVPVLLAGLMLLVGSAVCARAQDGKDTVSAESQAQYQELSASLARAMAAEKGVLEELAKRSEELASLQKAASQEISALRVQLSAFSNLLSLSSAPVEDLTKAQGVLKQVLETTASRLKELADQQAELEQRLTELADQRSLNKKQTEDLQAQKSDSPIVQTLVRQLKEVNGLLQQKEKRLKSLSDKVATLRADWVQIQEEASLLQEKFTARINERKKEELFQRSRNPLAALSLEEIRSEVERLAVFTTRPFTLGFWSEQARFFWRTGGILLITSLLVFLIVEWILVRLRRLCRSHVTETLVRERGWYCLAVQLLARSLPLAGAVVFATGYGLARNLYDTFPPLRLLVSLLLLWLFTSWGIQFLSLMKERGTGPLGTFVRRRLRLALSVARWALLAYFCLQEVLGRAGALLLIYRFFLEVLFLAWTLAVGSGLKMRIQDVHPDGSRVLSSAARLFPLWLYGVATVGLLLELAGYGLLAVLWYAGWARTAVVGLWLFVCFMALREWEKISETASAFTSQNEGLTQRSFQWLMVRLLWVVWLFAGILGVLIAWGAKRAVILSLFRVLNTPVPIGGLSFRLSGLLYAVILLALTHVGTRVFKQALRSKVFRHSGLERGLQESITTISGYVLWFLGVLAALNALGFSGTSLTVAFGALGVGLGFGLQNIFNNFVSGLILLFERPIQVGDAIEVDGIWGEVKKINVRSTVIQTLDNASLIIPNSEFISGRVTNLSFKDLRLRRNIDVGVAYGSDVELVRRTLVEIADKHPHVFKKPEPSVLFLDFGDSALIFRLRFWTTTDACIQVETEIRFEIDRLFRERGIEIPFPQRDIHIRSVVPSMESAIKGEKDEDDVSEKDRGDA</sequence>
<dbReference type="InterPro" id="IPR011014">
    <property type="entry name" value="MscS_channel_TM-2"/>
</dbReference>
<reference evidence="12 13" key="1">
    <citation type="submission" date="2017-04" db="EMBL/GenBank/DDBJ databases">
        <authorList>
            <person name="Afonso C.L."/>
            <person name="Miller P.J."/>
            <person name="Scott M.A."/>
            <person name="Spackman E."/>
            <person name="Goraichik I."/>
            <person name="Dimitrov K.M."/>
            <person name="Suarez D.L."/>
            <person name="Swayne D.E."/>
        </authorList>
    </citation>
    <scope>NUCLEOTIDE SEQUENCE [LARGE SCALE GENOMIC DNA]</scope>
    <source>
        <strain evidence="12 13">DSM 13146</strain>
    </source>
</reference>
<keyword evidence="6 8" id="KW-0472">Membrane</keyword>
<dbReference type="InterPro" id="IPR049142">
    <property type="entry name" value="MS_channel_1st"/>
</dbReference>
<dbReference type="Gene3D" id="3.30.70.100">
    <property type="match status" value="1"/>
</dbReference>
<feature type="transmembrane region" description="Helical" evidence="8">
    <location>
        <begin position="548"/>
        <end position="568"/>
    </location>
</feature>
<evidence type="ECO:0000259" key="11">
    <source>
        <dbReference type="Pfam" id="PF21088"/>
    </source>
</evidence>
<feature type="domain" description="Mechanosensitive ion channel MscS C-terminal" evidence="10">
    <location>
        <begin position="754"/>
        <end position="834"/>
    </location>
</feature>
<dbReference type="PANTHER" id="PTHR30347">
    <property type="entry name" value="POTASSIUM CHANNEL RELATED"/>
    <property type="match status" value="1"/>
</dbReference>
<evidence type="ECO:0000256" key="8">
    <source>
        <dbReference type="SAM" id="Phobius"/>
    </source>
</evidence>
<evidence type="ECO:0000313" key="13">
    <source>
        <dbReference type="Proteomes" id="UP000192783"/>
    </source>
</evidence>
<dbReference type="Proteomes" id="UP000192783">
    <property type="component" value="Unassembled WGS sequence"/>
</dbReference>
<feature type="transmembrane region" description="Helical" evidence="8">
    <location>
        <begin position="399"/>
        <end position="418"/>
    </location>
</feature>
<dbReference type="RefSeq" id="WP_212636900.1">
    <property type="nucleotide sequence ID" value="NZ_FWXF01000010.1"/>
</dbReference>
<dbReference type="Gene3D" id="2.30.30.60">
    <property type="match status" value="1"/>
</dbReference>
<dbReference type="InterPro" id="IPR006685">
    <property type="entry name" value="MscS_channel_2nd"/>
</dbReference>
<dbReference type="Pfam" id="PF00924">
    <property type="entry name" value="MS_channel_2nd"/>
    <property type="match status" value="1"/>
</dbReference>